<dbReference type="AlphaFoldDB" id="A0A2M7XXS7"/>
<accession>A0A2M7XXS7</accession>
<feature type="region of interest" description="Disordered" evidence="1">
    <location>
        <begin position="158"/>
        <end position="179"/>
    </location>
</feature>
<dbReference type="EMBL" id="PFWL01000136">
    <property type="protein sequence ID" value="PJA55522.1"/>
    <property type="molecule type" value="Genomic_DNA"/>
</dbReference>
<reference evidence="3" key="1">
    <citation type="submission" date="2017-09" db="EMBL/GenBank/DDBJ databases">
        <title>Depth-based differentiation of microbial function through sediment-hosted aquifers and enrichment of novel symbionts in the deep terrestrial subsurface.</title>
        <authorList>
            <person name="Probst A.J."/>
            <person name="Ladd B."/>
            <person name="Jarett J.K."/>
            <person name="Geller-Mcgrath D.E."/>
            <person name="Sieber C.M.K."/>
            <person name="Emerson J.B."/>
            <person name="Anantharaman K."/>
            <person name="Thomas B.C."/>
            <person name="Malmstrom R."/>
            <person name="Stieglmeier M."/>
            <person name="Klingl A."/>
            <person name="Woyke T."/>
            <person name="Ryan C.M."/>
            <person name="Banfield J.F."/>
        </authorList>
    </citation>
    <scope>NUCLEOTIDE SEQUENCE [LARGE SCALE GENOMIC DNA]</scope>
</reference>
<proteinExistence type="predicted"/>
<protein>
    <submittedName>
        <fullName evidence="2">Uncharacterized protein</fullName>
    </submittedName>
</protein>
<comment type="caution">
    <text evidence="2">The sequence shown here is derived from an EMBL/GenBank/DDBJ whole genome shotgun (WGS) entry which is preliminary data.</text>
</comment>
<dbReference type="Proteomes" id="UP000229647">
    <property type="component" value="Unassembled WGS sequence"/>
</dbReference>
<evidence type="ECO:0000313" key="2">
    <source>
        <dbReference type="EMBL" id="PJA55522.1"/>
    </source>
</evidence>
<gene>
    <name evidence="2" type="ORF">CO165_03135</name>
</gene>
<evidence type="ECO:0000313" key="3">
    <source>
        <dbReference type="Proteomes" id="UP000229647"/>
    </source>
</evidence>
<sequence length="179" mass="20550">MAENEKVGLDRVKRIKVIIDDLKAEGVDHFLTPGVDKEKALLLFATLSDYKQQLAQLLARMGPWEREKTLDDLKVWPDLLKRLDTSHDHEYGLLPKVFKEDERALERYYKGGKDLCQKIGVIQQLEKITTQSGMPLLPDSGLDHVKPWLEVKLYEPTPSTTSKSVLTDWRTNPGRPRKS</sequence>
<evidence type="ECO:0000256" key="1">
    <source>
        <dbReference type="SAM" id="MobiDB-lite"/>
    </source>
</evidence>
<name>A0A2M7XXS7_9BACT</name>
<organism evidence="2 3">
    <name type="scientific">Candidatus Roizmanbacteria bacterium CG_4_9_14_3_um_filter_33_18</name>
    <dbReference type="NCBI Taxonomy" id="1974841"/>
    <lineage>
        <taxon>Bacteria</taxon>
        <taxon>Candidatus Roizmaniibacteriota</taxon>
    </lineage>
</organism>